<evidence type="ECO:0000256" key="3">
    <source>
        <dbReference type="SAM" id="MobiDB-lite"/>
    </source>
</evidence>
<dbReference type="InterPro" id="IPR056805">
    <property type="entry name" value="ACT_ACR9/10_C"/>
</dbReference>
<protein>
    <recommendedName>
        <fullName evidence="2">ACT domain-containing protein ACR</fullName>
    </recommendedName>
    <alternativeName>
        <fullName evidence="2">Protein ACT DOMAIN REPEATS</fullName>
    </alternativeName>
</protein>
<feature type="region of interest" description="Disordered" evidence="3">
    <location>
        <begin position="181"/>
        <end position="200"/>
    </location>
</feature>
<dbReference type="Proteomes" id="UP001157006">
    <property type="component" value="Chromosome 1L"/>
</dbReference>
<dbReference type="PANTHER" id="PTHR31096">
    <property type="entry name" value="ACT DOMAIN-CONTAINING PROTEIN ACR4-RELATED"/>
    <property type="match status" value="1"/>
</dbReference>
<dbReference type="GO" id="GO:0016597">
    <property type="term" value="F:amino acid binding"/>
    <property type="evidence" value="ECO:0007669"/>
    <property type="project" value="UniProtKB-UniRule"/>
</dbReference>
<dbReference type="Pfam" id="PF24931">
    <property type="entry name" value="ACT_ACR9_3rd"/>
    <property type="match status" value="1"/>
</dbReference>
<comment type="function">
    <text evidence="2">Binds amino acids.</text>
</comment>
<keyword evidence="6" id="KW-1185">Reference proteome</keyword>
<gene>
    <name evidence="5" type="ORF">VFH_I312880</name>
</gene>
<dbReference type="AlphaFoldDB" id="A0AAV0YNN6"/>
<keyword evidence="1 2" id="KW-0677">Repeat</keyword>
<sequence>MAKSWICFFIIDTRDLLHTKTRKDDTIEQIKVQTGTLRSDYTSITVDNTLSLAHSLVQITCQDHKGLLYDIMRTLKDYNIKISFGRFTTKPRRKCEMDLFIMQADGKKIVDPNKKSSLLSCLRTELYRPLRVAVVSRGPDTELLVANPVELSGEGRPLVFYDITLALKMLEICIFSLKSGDTRSETGSGKFIESCSTKGR</sequence>
<evidence type="ECO:0000256" key="2">
    <source>
        <dbReference type="RuleBase" id="RU369043"/>
    </source>
</evidence>
<evidence type="ECO:0000313" key="6">
    <source>
        <dbReference type="Proteomes" id="UP001157006"/>
    </source>
</evidence>
<evidence type="ECO:0000256" key="1">
    <source>
        <dbReference type="ARBA" id="ARBA00022737"/>
    </source>
</evidence>
<dbReference type="EMBL" id="OX451736">
    <property type="protein sequence ID" value="CAI8587710.1"/>
    <property type="molecule type" value="Genomic_DNA"/>
</dbReference>
<feature type="domain" description="ACT" evidence="4">
    <location>
        <begin position="141"/>
        <end position="177"/>
    </location>
</feature>
<reference evidence="5 6" key="1">
    <citation type="submission" date="2023-01" db="EMBL/GenBank/DDBJ databases">
        <authorList>
            <person name="Kreplak J."/>
        </authorList>
    </citation>
    <scope>NUCLEOTIDE SEQUENCE [LARGE SCALE GENOMIC DNA]</scope>
</reference>
<evidence type="ECO:0000313" key="5">
    <source>
        <dbReference type="EMBL" id="CAI8587710.1"/>
    </source>
</evidence>
<accession>A0AAV0YNN6</accession>
<dbReference type="PANTHER" id="PTHR31096:SF23">
    <property type="entry name" value="ACT DOMAIN-CONTAINING PROTEIN ACR10"/>
    <property type="match status" value="1"/>
</dbReference>
<dbReference type="Pfam" id="PF24926">
    <property type="entry name" value="ACT_ACR9_C"/>
    <property type="match status" value="1"/>
</dbReference>
<evidence type="ECO:0000259" key="4">
    <source>
        <dbReference type="Pfam" id="PF24926"/>
    </source>
</evidence>
<organism evidence="5 6">
    <name type="scientific">Vicia faba</name>
    <name type="common">Broad bean</name>
    <name type="synonym">Faba vulgaris</name>
    <dbReference type="NCBI Taxonomy" id="3906"/>
    <lineage>
        <taxon>Eukaryota</taxon>
        <taxon>Viridiplantae</taxon>
        <taxon>Streptophyta</taxon>
        <taxon>Embryophyta</taxon>
        <taxon>Tracheophyta</taxon>
        <taxon>Spermatophyta</taxon>
        <taxon>Magnoliopsida</taxon>
        <taxon>eudicotyledons</taxon>
        <taxon>Gunneridae</taxon>
        <taxon>Pentapetalae</taxon>
        <taxon>rosids</taxon>
        <taxon>fabids</taxon>
        <taxon>Fabales</taxon>
        <taxon>Fabaceae</taxon>
        <taxon>Papilionoideae</taxon>
        <taxon>50 kb inversion clade</taxon>
        <taxon>NPAAA clade</taxon>
        <taxon>Hologalegina</taxon>
        <taxon>IRL clade</taxon>
        <taxon>Fabeae</taxon>
        <taxon>Vicia</taxon>
    </lineage>
</organism>
<dbReference type="InterPro" id="IPR040217">
    <property type="entry name" value="ACR1-12"/>
</dbReference>
<proteinExistence type="predicted"/>
<name>A0AAV0YNN6_VICFA</name>